<dbReference type="Proteomes" id="UP000788993">
    <property type="component" value="Unassembled WGS sequence"/>
</dbReference>
<evidence type="ECO:0000313" key="1">
    <source>
        <dbReference type="EMBL" id="KAH3678619.1"/>
    </source>
</evidence>
<reference evidence="1" key="2">
    <citation type="submission" date="2021-01" db="EMBL/GenBank/DDBJ databases">
        <authorList>
            <person name="Schikora-Tamarit M.A."/>
        </authorList>
    </citation>
    <scope>NUCLEOTIDE SEQUENCE</scope>
    <source>
        <strain evidence="1">NCAIM Y.01608</strain>
    </source>
</reference>
<protein>
    <submittedName>
        <fullName evidence="1">Uncharacterized protein</fullName>
    </submittedName>
</protein>
<proteinExistence type="predicted"/>
<evidence type="ECO:0000313" key="2">
    <source>
        <dbReference type="Proteomes" id="UP000788993"/>
    </source>
</evidence>
<comment type="caution">
    <text evidence="1">The sequence shown here is derived from an EMBL/GenBank/DDBJ whole genome shotgun (WGS) entry which is preliminary data.</text>
</comment>
<name>A0A9P8TH58_9ASCO</name>
<gene>
    <name evidence="1" type="ORF">OGATHE_000169</name>
</gene>
<reference evidence="1" key="1">
    <citation type="journal article" date="2021" name="Open Biol.">
        <title>Shared evolutionary footprints suggest mitochondrial oxidative damage underlies multiple complex I losses in fungi.</title>
        <authorList>
            <person name="Schikora-Tamarit M.A."/>
            <person name="Marcet-Houben M."/>
            <person name="Nosek J."/>
            <person name="Gabaldon T."/>
        </authorList>
    </citation>
    <scope>NUCLEOTIDE SEQUENCE</scope>
    <source>
        <strain evidence="1">NCAIM Y.01608</strain>
    </source>
</reference>
<dbReference type="EMBL" id="JAEUBD010000014">
    <property type="protein sequence ID" value="KAH3678619.1"/>
    <property type="molecule type" value="Genomic_DNA"/>
</dbReference>
<dbReference type="AlphaFoldDB" id="A0A9P8TH58"/>
<accession>A0A9P8TH58</accession>
<keyword evidence="2" id="KW-1185">Reference proteome</keyword>
<organism evidence="1 2">
    <name type="scientific">Ogataea polymorpha</name>
    <dbReference type="NCBI Taxonomy" id="460523"/>
    <lineage>
        <taxon>Eukaryota</taxon>
        <taxon>Fungi</taxon>
        <taxon>Dikarya</taxon>
        <taxon>Ascomycota</taxon>
        <taxon>Saccharomycotina</taxon>
        <taxon>Pichiomycetes</taxon>
        <taxon>Pichiales</taxon>
        <taxon>Pichiaceae</taxon>
        <taxon>Ogataea</taxon>
    </lineage>
</organism>
<sequence>MCVFEFTCDTLNRSLRSVVSKKFSFESVESSRNLSLRLVLINWRWKIFSSMQPAVSSRYTCTGLVWPSRWILAMACRSTAGFQSLSNKTNRDAPTRFKPMPPDLALRRNTKLMSQEALLKSETILSRRLAGVAPSSRVNGSSNTFISFSSTSSVWVKFDTTTTFSCLSL</sequence>